<proteinExistence type="predicted"/>
<feature type="region of interest" description="Disordered" evidence="1">
    <location>
        <begin position="144"/>
        <end position="201"/>
    </location>
</feature>
<feature type="region of interest" description="Disordered" evidence="1">
    <location>
        <begin position="731"/>
        <end position="934"/>
    </location>
</feature>
<feature type="region of interest" description="Disordered" evidence="1">
    <location>
        <begin position="242"/>
        <end position="429"/>
    </location>
</feature>
<feature type="compositionally biased region" description="Polar residues" evidence="1">
    <location>
        <begin position="186"/>
        <end position="201"/>
    </location>
</feature>
<feature type="compositionally biased region" description="Basic and acidic residues" evidence="1">
    <location>
        <begin position="324"/>
        <end position="341"/>
    </location>
</feature>
<feature type="compositionally biased region" description="Low complexity" evidence="1">
    <location>
        <begin position="342"/>
        <end position="355"/>
    </location>
</feature>
<evidence type="ECO:0000313" key="2">
    <source>
        <dbReference type="EMBL" id="RKO87582.1"/>
    </source>
</evidence>
<feature type="compositionally biased region" description="Polar residues" evidence="1">
    <location>
        <begin position="260"/>
        <end position="269"/>
    </location>
</feature>
<reference evidence="3" key="1">
    <citation type="journal article" date="2018" name="Nat. Microbiol.">
        <title>Leveraging single-cell genomics to expand the fungal tree of life.</title>
        <authorList>
            <person name="Ahrendt S.R."/>
            <person name="Quandt C.A."/>
            <person name="Ciobanu D."/>
            <person name="Clum A."/>
            <person name="Salamov A."/>
            <person name="Andreopoulos B."/>
            <person name="Cheng J.F."/>
            <person name="Woyke T."/>
            <person name="Pelin A."/>
            <person name="Henrissat B."/>
            <person name="Reynolds N.K."/>
            <person name="Benny G.L."/>
            <person name="Smith M.E."/>
            <person name="James T.Y."/>
            <person name="Grigoriev I.V."/>
        </authorList>
    </citation>
    <scope>NUCLEOTIDE SEQUENCE [LARGE SCALE GENOMIC DNA]</scope>
</reference>
<feature type="compositionally biased region" description="Basic and acidic residues" evidence="1">
    <location>
        <begin position="386"/>
        <end position="414"/>
    </location>
</feature>
<feature type="compositionally biased region" description="Low complexity" evidence="1">
    <location>
        <begin position="664"/>
        <end position="675"/>
    </location>
</feature>
<feature type="compositionally biased region" description="Polar residues" evidence="1">
    <location>
        <begin position="907"/>
        <end position="918"/>
    </location>
</feature>
<dbReference type="EMBL" id="KZ997315">
    <property type="protein sequence ID" value="RKO87582.1"/>
    <property type="molecule type" value="Genomic_DNA"/>
</dbReference>
<feature type="compositionally biased region" description="Polar residues" evidence="1">
    <location>
        <begin position="760"/>
        <end position="769"/>
    </location>
</feature>
<keyword evidence="3" id="KW-1185">Reference proteome</keyword>
<feature type="compositionally biased region" description="Basic and acidic residues" evidence="1">
    <location>
        <begin position="246"/>
        <end position="259"/>
    </location>
</feature>
<feature type="compositionally biased region" description="Basic and acidic residues" evidence="1">
    <location>
        <begin position="593"/>
        <end position="622"/>
    </location>
</feature>
<name>A0A4P9W6G6_9FUNG</name>
<feature type="compositionally biased region" description="Polar residues" evidence="1">
    <location>
        <begin position="776"/>
        <end position="791"/>
    </location>
</feature>
<feature type="compositionally biased region" description="Basic residues" evidence="1">
    <location>
        <begin position="148"/>
        <end position="158"/>
    </location>
</feature>
<organism evidence="2 3">
    <name type="scientific">Blyttiomyces helicus</name>
    <dbReference type="NCBI Taxonomy" id="388810"/>
    <lineage>
        <taxon>Eukaryota</taxon>
        <taxon>Fungi</taxon>
        <taxon>Fungi incertae sedis</taxon>
        <taxon>Chytridiomycota</taxon>
        <taxon>Chytridiomycota incertae sedis</taxon>
        <taxon>Chytridiomycetes</taxon>
        <taxon>Chytridiomycetes incertae sedis</taxon>
        <taxon>Blyttiomyces</taxon>
    </lineage>
</organism>
<evidence type="ECO:0000256" key="1">
    <source>
        <dbReference type="SAM" id="MobiDB-lite"/>
    </source>
</evidence>
<gene>
    <name evidence="2" type="ORF">BDK51DRAFT_45303</name>
</gene>
<dbReference type="Proteomes" id="UP000269721">
    <property type="component" value="Unassembled WGS sequence"/>
</dbReference>
<feature type="region of interest" description="Disordered" evidence="1">
    <location>
        <begin position="519"/>
        <end position="546"/>
    </location>
</feature>
<dbReference type="AlphaFoldDB" id="A0A4P9W6G6"/>
<feature type="compositionally biased region" description="Low complexity" evidence="1">
    <location>
        <begin position="831"/>
        <end position="840"/>
    </location>
</feature>
<protein>
    <submittedName>
        <fullName evidence="2">Uncharacterized protein</fullName>
    </submittedName>
</protein>
<feature type="compositionally biased region" description="Basic and acidic residues" evidence="1">
    <location>
        <begin position="87"/>
        <end position="100"/>
    </location>
</feature>
<feature type="region of interest" description="Disordered" evidence="1">
    <location>
        <begin position="575"/>
        <end position="677"/>
    </location>
</feature>
<feature type="region of interest" description="Disordered" evidence="1">
    <location>
        <begin position="1"/>
        <end position="103"/>
    </location>
</feature>
<sequence>MSPNIPLPSRSSPRGVFTQLAQRHPFSTARPPPPRSRSLTHPPTAPSAPPSSSKQSMVHSGSFVAKSGCGDASAEEDAEATGLGPELQKEDVTSAEKVEEPSASARDFFSRAFSHAPIRDPFPILTLRKPGIIRLPRSTLSVQYRPLLRSRKRPHRRGMSNSDEKRADPSAPATQPSEPGRDVEVSPQSRAPPSLQSTSVPQNDLLVSSSIPLPLSFSLSSAISHLFGRSSIPYFFSSNFTSQPKVKMEDGGDKPDHETQFVNPSSSLSVRADAGDPRTFENGSVGCAEIPASPQKLQDEETDQNAADKLGDSQPRTPPSSTPLEEKVIKREEYADAKILDRSSLPSNLSRNSFSQPMVKTEGQSDETDRKVPCARRSSFSVVRADAGDPRVFESVTVDRSEKLQDEEDRKDVAAKQGDSSPRTPPSILLERKVIKSEDCVDADLFPCSPLQSDFSHNSIVQPRVKTAGQSDETYREVPSAHRLSFPVVRANAGDPCAFENVTVDCGEIPASREKLLNEEDRKDAVAKQGDSLPRTAPSSHRKAIKSEENVEADLCTRSPCPYFFSQPRIKVERGENGIGHRTSSPVAQADASDPRPFENVNIDRADIDPSTRQLQHEEDLHITTANRCHSKPSSSSSPFERKSIQTEDSFETAEWKSGSGNISAPSSRPSHASSDAVIDLTDDEAFACELREEEYRLAPFGSQGLSTPIIIDVTDDEKIARELQKVYDEEDEEYRRGQIDIQMQEEWAQAHDDMPPSPSMTRWSSSPHVTLHPDSLTSPPGRQRWDSATSPRFHPYTRIPPRSMGGGGPQSAVDISGPWQPVISDDDDPSTSTSHSSYSRPEQDTTACFVQYSQFDRRPTGGGAPRSFIYVPGSPQPVKVDDYDLSTSHSSHPRSERDTSARYSPYTRTDPPSTGPTQIRDLRGHMQAGESTG</sequence>
<evidence type="ECO:0000313" key="3">
    <source>
        <dbReference type="Proteomes" id="UP000269721"/>
    </source>
</evidence>
<accession>A0A4P9W6G6</accession>
<feature type="compositionally biased region" description="Polar residues" evidence="1">
    <location>
        <begin position="845"/>
        <end position="855"/>
    </location>
</feature>